<evidence type="ECO:0000313" key="1">
    <source>
        <dbReference type="EMBL" id="GFY42138.1"/>
    </source>
</evidence>
<keyword evidence="2" id="KW-1185">Reference proteome</keyword>
<dbReference type="AlphaFoldDB" id="A0A8X7BT08"/>
<proteinExistence type="predicted"/>
<dbReference type="PANTHER" id="PTHR47331">
    <property type="entry name" value="PHD-TYPE DOMAIN-CONTAINING PROTEIN"/>
    <property type="match status" value="1"/>
</dbReference>
<reference evidence="1" key="1">
    <citation type="submission" date="2020-08" db="EMBL/GenBank/DDBJ databases">
        <title>Multicomponent nature underlies the extraordinary mechanical properties of spider dragline silk.</title>
        <authorList>
            <person name="Kono N."/>
            <person name="Nakamura H."/>
            <person name="Mori M."/>
            <person name="Yoshida Y."/>
            <person name="Ohtoshi R."/>
            <person name="Malay A.D."/>
            <person name="Moran D.A.P."/>
            <person name="Tomita M."/>
            <person name="Numata K."/>
            <person name="Arakawa K."/>
        </authorList>
    </citation>
    <scope>NUCLEOTIDE SEQUENCE</scope>
</reference>
<dbReference type="Proteomes" id="UP000886998">
    <property type="component" value="Unassembled WGS sequence"/>
</dbReference>
<organism evidence="1 2">
    <name type="scientific">Trichonephila inaurata madagascariensis</name>
    <dbReference type="NCBI Taxonomy" id="2747483"/>
    <lineage>
        <taxon>Eukaryota</taxon>
        <taxon>Metazoa</taxon>
        <taxon>Ecdysozoa</taxon>
        <taxon>Arthropoda</taxon>
        <taxon>Chelicerata</taxon>
        <taxon>Arachnida</taxon>
        <taxon>Araneae</taxon>
        <taxon>Araneomorphae</taxon>
        <taxon>Entelegynae</taxon>
        <taxon>Araneoidea</taxon>
        <taxon>Nephilidae</taxon>
        <taxon>Trichonephila</taxon>
        <taxon>Trichonephila inaurata</taxon>
    </lineage>
</organism>
<accession>A0A8X7BT08</accession>
<sequence length="527" mass="60656">MGEDVKVNFLTLDRIYSELKDCDDIISNNIGTYEEFENEHNKIEEYREKMDLVRVKTENELTGGYGNKLKNLLCLLKSEVKGEESLQLAKSGMKFEFNNGNLKRKKKQILDERVPTASNLFSGGMTKRQLHCVFCDKSHESKDCFLAQNWSLDKKKESISNKKVCCACFKRSHRARESSCKRSSIQTIHAIMCFELPANKRDFNKCETIDSSNVLMSKECSEAVLLQTIFVNIGVNRKQKSIRALIDISSQNLHILKRTAEKLGLVPVLDQLFICGKIARVKRGLWNKELREKKIWIADYGEGSPEIELLIGAGFCGPIFTELIHKLECGLIAYETYLGWVLMGRTSNVIKCKSQLSVAESITMLPHCEKIEHFWDLELLGIKEPKISREEEVVKLFNDTLSTDFDGRYMMRLPWTDNSSLPDNKNIAGKKTTFDNIKTHLSGRYSDYNSFLKSWKDEQIIEEVFESRRKEKGFIIFFTVELIKNARQRNSDQSLMLHVKKRANFLSMTARKGIESFGHNSINIDEI</sequence>
<gene>
    <name evidence="1" type="ORF">TNIN_261881</name>
</gene>
<comment type="caution">
    <text evidence="1">The sequence shown here is derived from an EMBL/GenBank/DDBJ whole genome shotgun (WGS) entry which is preliminary data.</text>
</comment>
<name>A0A8X7BT08_9ARAC</name>
<protein>
    <submittedName>
        <fullName evidence="1">Integrase_H2C2 domain-containing protein</fullName>
    </submittedName>
</protein>
<dbReference type="OrthoDB" id="6433338at2759"/>
<dbReference type="PANTHER" id="PTHR47331:SF5">
    <property type="entry name" value="RIBONUCLEASE H"/>
    <property type="match status" value="1"/>
</dbReference>
<evidence type="ECO:0000313" key="2">
    <source>
        <dbReference type="Proteomes" id="UP000886998"/>
    </source>
</evidence>
<dbReference type="EMBL" id="BMAV01002906">
    <property type="protein sequence ID" value="GFY42138.1"/>
    <property type="molecule type" value="Genomic_DNA"/>
</dbReference>